<evidence type="ECO:0000313" key="3">
    <source>
        <dbReference type="Proteomes" id="UP000466794"/>
    </source>
</evidence>
<keyword evidence="1" id="KW-0812">Transmembrane</keyword>
<evidence type="ECO:0000256" key="1">
    <source>
        <dbReference type="SAM" id="Phobius"/>
    </source>
</evidence>
<dbReference type="Proteomes" id="UP000466794">
    <property type="component" value="Unassembled WGS sequence"/>
</dbReference>
<evidence type="ECO:0008006" key="4">
    <source>
        <dbReference type="Google" id="ProtNLM"/>
    </source>
</evidence>
<reference evidence="2 3" key="1">
    <citation type="submission" date="2019-12" db="EMBL/GenBank/DDBJ databases">
        <title>Nocardia sp. nov. ET3-3 isolated from soil.</title>
        <authorList>
            <person name="Kanchanasin P."/>
            <person name="Tanasupawat S."/>
            <person name="Yuki M."/>
            <person name="Kudo T."/>
        </authorList>
    </citation>
    <scope>NUCLEOTIDE SEQUENCE [LARGE SCALE GENOMIC DNA]</scope>
    <source>
        <strain evidence="2 3">ET3-3</strain>
    </source>
</reference>
<dbReference type="EMBL" id="WRPP01000003">
    <property type="protein sequence ID" value="MVU78713.1"/>
    <property type="molecule type" value="Genomic_DNA"/>
</dbReference>
<keyword evidence="1" id="KW-1133">Transmembrane helix</keyword>
<protein>
    <recommendedName>
        <fullName evidence="4">PH domain-containing protein</fullName>
    </recommendedName>
</protein>
<keyword evidence="3" id="KW-1185">Reference proteome</keyword>
<feature type="transmembrane region" description="Helical" evidence="1">
    <location>
        <begin position="63"/>
        <end position="86"/>
    </location>
</feature>
<feature type="transmembrane region" description="Helical" evidence="1">
    <location>
        <begin position="132"/>
        <end position="153"/>
    </location>
</feature>
<gene>
    <name evidence="2" type="ORF">GPX89_15850</name>
</gene>
<feature type="transmembrane region" description="Helical" evidence="1">
    <location>
        <begin position="32"/>
        <end position="57"/>
    </location>
</feature>
<dbReference type="RefSeq" id="WP_157388366.1">
    <property type="nucleotide sequence ID" value="NZ_WRPP01000003.1"/>
</dbReference>
<keyword evidence="1" id="KW-0472">Membrane</keyword>
<sequence>MNTQYDEVPGTDATPTGYRWVLRWPPSNSSTAAGIAFGVGFTLVLGVLTALFAVAAHTSGAPWGGVVFVGSLALMIPLTAIFGNAPARIEHIQGGVAVPRRPWKHQAMPASIVLTVAGIGITMIGFEVHTALFTVMGLVLTVLAVAIGIGNLANRRPLIFTTEYVACGDTWRIPWSEITRLRGKDTSGRGPRPYVSFRTLDPTTISGASARRYVVMMQAWNLDPNAVLSAMRFMVESPGTRADVSSAQFEAMLAAPPRTAT</sequence>
<evidence type="ECO:0000313" key="2">
    <source>
        <dbReference type="EMBL" id="MVU78713.1"/>
    </source>
</evidence>
<proteinExistence type="predicted"/>
<accession>A0A7K1UWE8</accession>
<feature type="transmembrane region" description="Helical" evidence="1">
    <location>
        <begin position="107"/>
        <end position="126"/>
    </location>
</feature>
<name>A0A7K1UWE8_9NOCA</name>
<comment type="caution">
    <text evidence="2">The sequence shown here is derived from an EMBL/GenBank/DDBJ whole genome shotgun (WGS) entry which is preliminary data.</text>
</comment>
<organism evidence="2 3">
    <name type="scientific">Nocardia terrae</name>
    <dbReference type="NCBI Taxonomy" id="2675851"/>
    <lineage>
        <taxon>Bacteria</taxon>
        <taxon>Bacillati</taxon>
        <taxon>Actinomycetota</taxon>
        <taxon>Actinomycetes</taxon>
        <taxon>Mycobacteriales</taxon>
        <taxon>Nocardiaceae</taxon>
        <taxon>Nocardia</taxon>
    </lineage>
</organism>
<dbReference type="AlphaFoldDB" id="A0A7K1UWE8"/>